<dbReference type="GO" id="GO:0032543">
    <property type="term" value="P:mitochondrial translation"/>
    <property type="evidence" value="ECO:0007669"/>
    <property type="project" value="TreeGrafter"/>
</dbReference>
<evidence type="ECO:0000256" key="1">
    <source>
        <dbReference type="ARBA" id="ARBA00022741"/>
    </source>
</evidence>
<feature type="non-terminal residue" evidence="3">
    <location>
        <position position="1"/>
    </location>
</feature>
<dbReference type="GO" id="GO:0005525">
    <property type="term" value="F:GTP binding"/>
    <property type="evidence" value="ECO:0007669"/>
    <property type="project" value="UniProtKB-KW"/>
</dbReference>
<keyword evidence="1" id="KW-0547">Nucleotide-binding</keyword>
<protein>
    <submittedName>
        <fullName evidence="3">Uncharacterized protein</fullName>
    </submittedName>
</protein>
<evidence type="ECO:0000313" key="3">
    <source>
        <dbReference type="EMBL" id="MQL78805.1"/>
    </source>
</evidence>
<reference evidence="3" key="1">
    <citation type="submission" date="2017-07" db="EMBL/GenBank/DDBJ databases">
        <title>Taro Niue Genome Assembly and Annotation.</title>
        <authorList>
            <person name="Atibalentja N."/>
            <person name="Keating K."/>
            <person name="Fields C.J."/>
        </authorList>
    </citation>
    <scope>NUCLEOTIDE SEQUENCE</scope>
    <source>
        <strain evidence="3">Niue_2</strain>
        <tissue evidence="3">Leaf</tissue>
    </source>
</reference>
<keyword evidence="2" id="KW-0342">GTP-binding</keyword>
<dbReference type="GO" id="GO:0003924">
    <property type="term" value="F:GTPase activity"/>
    <property type="evidence" value="ECO:0007669"/>
    <property type="project" value="TreeGrafter"/>
</dbReference>
<dbReference type="InterPro" id="IPR023179">
    <property type="entry name" value="GTP-bd_ortho_bundle_sf"/>
</dbReference>
<dbReference type="GO" id="GO:0005739">
    <property type="term" value="C:mitochondrion"/>
    <property type="evidence" value="ECO:0007669"/>
    <property type="project" value="TreeGrafter"/>
</dbReference>
<comment type="caution">
    <text evidence="3">The sequence shown here is derived from an EMBL/GenBank/DDBJ whole genome shotgun (WGS) entry which is preliminary data.</text>
</comment>
<dbReference type="OrthoDB" id="269151at2759"/>
<dbReference type="EMBL" id="NMUH01000418">
    <property type="protein sequence ID" value="MQL78805.1"/>
    <property type="molecule type" value="Genomic_DNA"/>
</dbReference>
<proteinExistence type="predicted"/>
<dbReference type="Proteomes" id="UP000652761">
    <property type="component" value="Unassembled WGS sequence"/>
</dbReference>
<organism evidence="3 4">
    <name type="scientific">Colocasia esculenta</name>
    <name type="common">Wild taro</name>
    <name type="synonym">Arum esculentum</name>
    <dbReference type="NCBI Taxonomy" id="4460"/>
    <lineage>
        <taxon>Eukaryota</taxon>
        <taxon>Viridiplantae</taxon>
        <taxon>Streptophyta</taxon>
        <taxon>Embryophyta</taxon>
        <taxon>Tracheophyta</taxon>
        <taxon>Spermatophyta</taxon>
        <taxon>Magnoliopsida</taxon>
        <taxon>Liliopsida</taxon>
        <taxon>Araceae</taxon>
        <taxon>Aroideae</taxon>
        <taxon>Colocasieae</taxon>
        <taxon>Colocasia</taxon>
    </lineage>
</organism>
<dbReference type="AlphaFoldDB" id="A0A843U5R0"/>
<sequence length="189" mass="21246">MTRYFCLQIASHPNIYVLDTPGILLGEIDDAEAAAKVALTGAIKDCLVGEDVVARYFLSILNSNGKYKCSLCVKVDDVEPSWQSKETVSGQRRRLCPSDHTQDFIVRDVRQMLFETISSFEGNLENEIEMSRLIEFEFAALHVALRVASSEEAAADQDRHRSTIAKKLLNLFRTGRLGRHTLDVMFCSD</sequence>
<accession>A0A843U5R0</accession>
<dbReference type="Gene3D" id="1.10.1580.10">
    <property type="match status" value="1"/>
</dbReference>
<evidence type="ECO:0000256" key="2">
    <source>
        <dbReference type="ARBA" id="ARBA00023134"/>
    </source>
</evidence>
<gene>
    <name evidence="3" type="ORF">Taro_011238</name>
</gene>
<name>A0A843U5R0_COLES</name>
<evidence type="ECO:0000313" key="4">
    <source>
        <dbReference type="Proteomes" id="UP000652761"/>
    </source>
</evidence>
<dbReference type="PANTHER" id="PTHR45782:SF1">
    <property type="entry name" value="DAR GTPASE 2, MITOCHONDRIAL"/>
    <property type="match status" value="1"/>
</dbReference>
<dbReference type="PANTHER" id="PTHR45782">
    <property type="entry name" value="MITOCHONDRIAL RIBOSOME-ASSOCIATED GTPASE 1"/>
    <property type="match status" value="1"/>
</dbReference>
<keyword evidence="4" id="KW-1185">Reference proteome</keyword>